<sequence>MDCFYHLCQSTHKRIQKLGLETKYRTDEDFSHFCTMLDSLAFLPLSNINEGMDYLKTIVSLDADDLVDYFDSVYVRSPLCRIGTDENLSIRFRRLPP</sequence>
<gene>
    <name evidence="1" type="ORF">CINCED_3A019283</name>
</gene>
<reference evidence="1 2" key="1">
    <citation type="submission" date="2019-08" db="EMBL/GenBank/DDBJ databases">
        <authorList>
            <person name="Alioto T."/>
            <person name="Alioto T."/>
            <person name="Gomez Garrido J."/>
        </authorList>
    </citation>
    <scope>NUCLEOTIDE SEQUENCE [LARGE SCALE GENOMIC DNA]</scope>
</reference>
<dbReference type="EMBL" id="CABPRJ010000535">
    <property type="protein sequence ID" value="VVC30732.1"/>
    <property type="molecule type" value="Genomic_DNA"/>
</dbReference>
<dbReference type="Proteomes" id="UP000325440">
    <property type="component" value="Unassembled WGS sequence"/>
</dbReference>
<name>A0A5E4MIK3_9HEMI</name>
<dbReference type="AlphaFoldDB" id="A0A5E4MIK3"/>
<protein>
    <submittedName>
        <fullName evidence="1">Uncharacterized protein</fullName>
    </submittedName>
</protein>
<evidence type="ECO:0000313" key="2">
    <source>
        <dbReference type="Proteomes" id="UP000325440"/>
    </source>
</evidence>
<accession>A0A5E4MIK3</accession>
<keyword evidence="2" id="KW-1185">Reference proteome</keyword>
<evidence type="ECO:0000313" key="1">
    <source>
        <dbReference type="EMBL" id="VVC30732.1"/>
    </source>
</evidence>
<proteinExistence type="predicted"/>
<dbReference type="OrthoDB" id="6613119at2759"/>
<organism evidence="1 2">
    <name type="scientific">Cinara cedri</name>
    <dbReference type="NCBI Taxonomy" id="506608"/>
    <lineage>
        <taxon>Eukaryota</taxon>
        <taxon>Metazoa</taxon>
        <taxon>Ecdysozoa</taxon>
        <taxon>Arthropoda</taxon>
        <taxon>Hexapoda</taxon>
        <taxon>Insecta</taxon>
        <taxon>Pterygota</taxon>
        <taxon>Neoptera</taxon>
        <taxon>Paraneoptera</taxon>
        <taxon>Hemiptera</taxon>
        <taxon>Sternorrhyncha</taxon>
        <taxon>Aphidomorpha</taxon>
        <taxon>Aphidoidea</taxon>
        <taxon>Aphididae</taxon>
        <taxon>Lachninae</taxon>
        <taxon>Cinara</taxon>
    </lineage>
</organism>